<dbReference type="InterPro" id="IPR017946">
    <property type="entry name" value="PLC-like_Pdiesterase_TIM-brl"/>
</dbReference>
<dbReference type="EC" id="3.1.4.46" evidence="1"/>
<gene>
    <name evidence="6" type="ORF">SSX86_004549</name>
</gene>
<organism evidence="6 7">
    <name type="scientific">Deinandra increscens subsp. villosa</name>
    <dbReference type="NCBI Taxonomy" id="3103831"/>
    <lineage>
        <taxon>Eukaryota</taxon>
        <taxon>Viridiplantae</taxon>
        <taxon>Streptophyta</taxon>
        <taxon>Embryophyta</taxon>
        <taxon>Tracheophyta</taxon>
        <taxon>Spermatophyta</taxon>
        <taxon>Magnoliopsida</taxon>
        <taxon>eudicotyledons</taxon>
        <taxon>Gunneridae</taxon>
        <taxon>Pentapetalae</taxon>
        <taxon>asterids</taxon>
        <taxon>campanulids</taxon>
        <taxon>Asterales</taxon>
        <taxon>Asteraceae</taxon>
        <taxon>Asteroideae</taxon>
        <taxon>Heliantheae alliance</taxon>
        <taxon>Madieae</taxon>
        <taxon>Madiinae</taxon>
        <taxon>Deinandra</taxon>
    </lineage>
</organism>
<dbReference type="GO" id="GO:0008889">
    <property type="term" value="F:glycerophosphodiester phosphodiesterase activity"/>
    <property type="evidence" value="ECO:0007669"/>
    <property type="project" value="UniProtKB-EC"/>
</dbReference>
<name>A0AAP0H8Y7_9ASTR</name>
<dbReference type="Proteomes" id="UP001408789">
    <property type="component" value="Unassembled WGS sequence"/>
</dbReference>
<dbReference type="GO" id="GO:0046475">
    <property type="term" value="P:glycerophospholipid catabolic process"/>
    <property type="evidence" value="ECO:0007669"/>
    <property type="project" value="TreeGrafter"/>
</dbReference>
<evidence type="ECO:0000256" key="4">
    <source>
        <dbReference type="ARBA" id="ARBA00047512"/>
    </source>
</evidence>
<evidence type="ECO:0000256" key="1">
    <source>
        <dbReference type="ARBA" id="ARBA00012247"/>
    </source>
</evidence>
<dbReference type="Gene3D" id="3.20.20.190">
    <property type="entry name" value="Phosphatidylinositol (PI) phosphodiesterase"/>
    <property type="match status" value="1"/>
</dbReference>
<dbReference type="PANTHER" id="PTHR22958">
    <property type="entry name" value="GLYCEROPHOSPHORYL DIESTER PHOSPHODIESTERASE"/>
    <property type="match status" value="1"/>
</dbReference>
<dbReference type="GO" id="GO:0006071">
    <property type="term" value="P:glycerol metabolic process"/>
    <property type="evidence" value="ECO:0007669"/>
    <property type="project" value="UniProtKB-KW"/>
</dbReference>
<sequence length="456" mass="51496">MDTVFKFISPNSSPQIPLKMALKTAHVTRVPNLDLVSDDLNHTNNNNVAAPFVPYHHNHHRDHKNDENDNGDIVKKRSAGEFMVIGHRGTGMNLLQSPDPRMKLVKENSILAFNTAGRFDLDYIEFDVQGVLIEKRVTDMNLDEFLSYGPQREPNKVGKPLFRKTKDGRIFEWKVEKDDHLCTLEEVFQKVNHSKGFNIEFKFDDNVVYKEEELVHVIQLVLRIVFKYAKNRSIFFSSFQPDATLLVRKLQSNYPVLFLTNGGVETYTDIRRNSLDEAMKLCLAGGLNGIVAEVRSVLRNPGVIKRIKDFKLSLISYGQLNNVREVVSAQILMGVDGVIVDLVQEITEVVAEFGKEVKSENLVEDQENDDEIKCSEKQLSSLMKSKEPKPPCGHPSVGILVKFGISGQIKLVSIEGFTDYKGCRNGFGLGKYPNGAGGCAGHGAQRWYWIVLWKVE</sequence>
<protein>
    <recommendedName>
        <fullName evidence="1">glycerophosphodiester phosphodiesterase</fullName>
        <ecNumber evidence="1">3.1.4.46</ecNumber>
    </recommendedName>
</protein>
<dbReference type="SUPFAM" id="SSF51695">
    <property type="entry name" value="PLC-like phosphodiesterases"/>
    <property type="match status" value="1"/>
</dbReference>
<dbReference type="InterPro" id="IPR051578">
    <property type="entry name" value="GDPD"/>
</dbReference>
<dbReference type="PANTHER" id="PTHR22958:SF34">
    <property type="entry name" value="GLYCEROPHOSPHODIESTER PHOSPHODIESTERASE GDPD3"/>
    <property type="match status" value="1"/>
</dbReference>
<dbReference type="InterPro" id="IPR030395">
    <property type="entry name" value="GP_PDE_dom"/>
</dbReference>
<keyword evidence="7" id="KW-1185">Reference proteome</keyword>
<reference evidence="6 7" key="1">
    <citation type="submission" date="2024-04" db="EMBL/GenBank/DDBJ databases">
        <title>The reference genome of an endangered Asteraceae, Deinandra increscens subsp. villosa, native to the Central Coast of California.</title>
        <authorList>
            <person name="Guilliams M."/>
            <person name="Hasenstab-Lehman K."/>
            <person name="Meyer R."/>
            <person name="Mcevoy S."/>
        </authorList>
    </citation>
    <scope>NUCLEOTIDE SEQUENCE [LARGE SCALE GENOMIC DNA]</scope>
    <source>
        <tissue evidence="6">Leaf</tissue>
    </source>
</reference>
<dbReference type="Pfam" id="PF03009">
    <property type="entry name" value="GDPD"/>
    <property type="match status" value="1"/>
</dbReference>
<evidence type="ECO:0000256" key="2">
    <source>
        <dbReference type="ARBA" id="ARBA00022798"/>
    </source>
</evidence>
<comment type="caution">
    <text evidence="6">The sequence shown here is derived from an EMBL/GenBank/DDBJ whole genome shotgun (WGS) entry which is preliminary data.</text>
</comment>
<evidence type="ECO:0000259" key="5">
    <source>
        <dbReference type="PROSITE" id="PS51704"/>
    </source>
</evidence>
<accession>A0AAP0H8Y7</accession>
<dbReference type="AlphaFoldDB" id="A0AAP0H8Y7"/>
<dbReference type="PROSITE" id="PS51704">
    <property type="entry name" value="GP_PDE"/>
    <property type="match status" value="1"/>
</dbReference>
<proteinExistence type="predicted"/>
<keyword evidence="3" id="KW-0378">Hydrolase</keyword>
<feature type="domain" description="GP-PDE" evidence="5">
    <location>
        <begin position="82"/>
        <end position="350"/>
    </location>
</feature>
<keyword evidence="2" id="KW-0319">Glycerol metabolism</keyword>
<dbReference type="EMBL" id="JBCNJP010000007">
    <property type="protein sequence ID" value="KAK9076216.1"/>
    <property type="molecule type" value="Genomic_DNA"/>
</dbReference>
<evidence type="ECO:0000256" key="3">
    <source>
        <dbReference type="ARBA" id="ARBA00022801"/>
    </source>
</evidence>
<comment type="catalytic activity">
    <reaction evidence="4">
        <text>a sn-glycero-3-phosphodiester + H2O = an alcohol + sn-glycerol 3-phosphate + H(+)</text>
        <dbReference type="Rhea" id="RHEA:12969"/>
        <dbReference type="ChEBI" id="CHEBI:15377"/>
        <dbReference type="ChEBI" id="CHEBI:15378"/>
        <dbReference type="ChEBI" id="CHEBI:30879"/>
        <dbReference type="ChEBI" id="CHEBI:57597"/>
        <dbReference type="ChEBI" id="CHEBI:83408"/>
        <dbReference type="EC" id="3.1.4.46"/>
    </reaction>
</comment>
<evidence type="ECO:0000313" key="7">
    <source>
        <dbReference type="Proteomes" id="UP001408789"/>
    </source>
</evidence>
<evidence type="ECO:0000313" key="6">
    <source>
        <dbReference type="EMBL" id="KAK9076216.1"/>
    </source>
</evidence>